<protein>
    <submittedName>
        <fullName evidence="1">Uncharacterized protein</fullName>
    </submittedName>
</protein>
<dbReference type="Proteomes" id="UP001164277">
    <property type="component" value="Segment"/>
</dbReference>
<keyword evidence="2" id="KW-1185">Reference proteome</keyword>
<reference evidence="1" key="1">
    <citation type="submission" date="2022-06" db="EMBL/GenBank/DDBJ databases">
        <title>Isolation and characterization of Escherichia coli phage and its preliminary application.</title>
        <authorList>
            <person name="Sun X."/>
            <person name="Zhao C."/>
            <person name="Hu X."/>
            <person name="Xu S."/>
            <person name="Li X."/>
            <person name="Hu J."/>
            <person name="Zhang X."/>
        </authorList>
    </citation>
    <scope>NUCLEOTIDE SEQUENCE</scope>
</reference>
<dbReference type="KEGG" id="vg:80831555"/>
<proteinExistence type="predicted"/>
<dbReference type="EMBL" id="ON778463">
    <property type="protein sequence ID" value="UTQ80231.1"/>
    <property type="molecule type" value="Genomic_DNA"/>
</dbReference>
<accession>A0A9X9N9F2</accession>
<organism evidence="1 2">
    <name type="scientific">Escherichia phage PO103-1</name>
    <dbReference type="NCBI Taxonomy" id="2961702"/>
    <lineage>
        <taxon>Viruses</taxon>
        <taxon>Duplodnaviria</taxon>
        <taxon>Heunggongvirae</taxon>
        <taxon>Uroviricota</taxon>
        <taxon>Caudoviricetes</taxon>
        <taxon>Chaseviridae</taxon>
        <taxon>Cleopatravirinae</taxon>
        <taxon>Carltongylesvirus</taxon>
        <taxon>Carltongylesvirus PO1031</taxon>
    </lineage>
</organism>
<name>A0A9X9N9F2_9CAUD</name>
<sequence>MKKLKYMTKTVTYMAMYGASKRKAKKLARAANPRMPARKVAKIVNIVFGNPEFHFTKVYSEEFKSWFPANLKNTMA</sequence>
<evidence type="ECO:0000313" key="2">
    <source>
        <dbReference type="Proteomes" id="UP001164277"/>
    </source>
</evidence>
<dbReference type="RefSeq" id="YP_010844415.1">
    <property type="nucleotide sequence ID" value="NC_079175.1"/>
</dbReference>
<dbReference type="GeneID" id="80831555"/>
<evidence type="ECO:0000313" key="1">
    <source>
        <dbReference type="EMBL" id="UTQ80231.1"/>
    </source>
</evidence>